<keyword evidence="6 7" id="KW-0472">Membrane</keyword>
<dbReference type="KEGG" id="ccp:CHC_T00002992001"/>
<keyword evidence="2 7" id="KW-0813">Transport</keyword>
<dbReference type="PANTHER" id="PTHR11101">
    <property type="entry name" value="PHOSPHATE TRANSPORTER"/>
    <property type="match status" value="1"/>
</dbReference>
<dbReference type="STRING" id="2769.R7Q988"/>
<dbReference type="Proteomes" id="UP000012073">
    <property type="component" value="Unassembled WGS sequence"/>
</dbReference>
<reference evidence="9" key="1">
    <citation type="journal article" date="2013" name="Proc. Natl. Acad. Sci. U.S.A.">
        <title>Genome structure and metabolic features in the red seaweed Chondrus crispus shed light on evolution of the Archaeplastida.</title>
        <authorList>
            <person name="Collen J."/>
            <person name="Porcel B."/>
            <person name="Carre W."/>
            <person name="Ball S.G."/>
            <person name="Chaparro C."/>
            <person name="Tonon T."/>
            <person name="Barbeyron T."/>
            <person name="Michel G."/>
            <person name="Noel B."/>
            <person name="Valentin K."/>
            <person name="Elias M."/>
            <person name="Artiguenave F."/>
            <person name="Arun A."/>
            <person name="Aury J.M."/>
            <person name="Barbosa-Neto J.F."/>
            <person name="Bothwell J.H."/>
            <person name="Bouget F.Y."/>
            <person name="Brillet L."/>
            <person name="Cabello-Hurtado F."/>
            <person name="Capella-Gutierrez S."/>
            <person name="Charrier B."/>
            <person name="Cladiere L."/>
            <person name="Cock J.M."/>
            <person name="Coelho S.M."/>
            <person name="Colleoni C."/>
            <person name="Czjzek M."/>
            <person name="Da Silva C."/>
            <person name="Delage L."/>
            <person name="Denoeud F."/>
            <person name="Deschamps P."/>
            <person name="Dittami S.M."/>
            <person name="Gabaldon T."/>
            <person name="Gachon C.M."/>
            <person name="Groisillier A."/>
            <person name="Herve C."/>
            <person name="Jabbari K."/>
            <person name="Katinka M."/>
            <person name="Kloareg B."/>
            <person name="Kowalczyk N."/>
            <person name="Labadie K."/>
            <person name="Leblanc C."/>
            <person name="Lopez P.J."/>
            <person name="McLachlan D.H."/>
            <person name="Meslet-Cladiere L."/>
            <person name="Moustafa A."/>
            <person name="Nehr Z."/>
            <person name="Nyvall Collen P."/>
            <person name="Panaud O."/>
            <person name="Partensky F."/>
            <person name="Poulain J."/>
            <person name="Rensing S.A."/>
            <person name="Rousvoal S."/>
            <person name="Samson G."/>
            <person name="Symeonidi A."/>
            <person name="Weissenbach J."/>
            <person name="Zambounis A."/>
            <person name="Wincker P."/>
            <person name="Boyen C."/>
        </authorList>
    </citation>
    <scope>NUCLEOTIDE SEQUENCE [LARGE SCALE GENOMIC DNA]</scope>
    <source>
        <strain evidence="9">cv. Stackhouse</strain>
    </source>
</reference>
<dbReference type="GO" id="GO:0016020">
    <property type="term" value="C:membrane"/>
    <property type="evidence" value="ECO:0007669"/>
    <property type="project" value="UniProtKB-SubCell"/>
</dbReference>
<evidence type="ECO:0000313" key="9">
    <source>
        <dbReference type="Proteomes" id="UP000012073"/>
    </source>
</evidence>
<evidence type="ECO:0000313" key="8">
    <source>
        <dbReference type="EMBL" id="CDF34368.1"/>
    </source>
</evidence>
<gene>
    <name evidence="8" type="ORF">CHC_T00002992001</name>
</gene>
<dbReference type="InterPro" id="IPR001204">
    <property type="entry name" value="Phos_transporter"/>
</dbReference>
<keyword evidence="5 7" id="KW-1133">Transmembrane helix</keyword>
<dbReference type="EMBL" id="HG001688">
    <property type="protein sequence ID" value="CDF34368.1"/>
    <property type="molecule type" value="Genomic_DNA"/>
</dbReference>
<feature type="transmembrane region" description="Helical" evidence="7">
    <location>
        <begin position="398"/>
        <end position="421"/>
    </location>
</feature>
<accession>R7Q988</accession>
<proteinExistence type="inferred from homology"/>
<keyword evidence="3 7" id="KW-0592">Phosphate transport</keyword>
<protein>
    <recommendedName>
        <fullName evidence="7">Phosphate transporter</fullName>
    </recommendedName>
</protein>
<dbReference type="GO" id="GO:0035435">
    <property type="term" value="P:phosphate ion transmembrane transport"/>
    <property type="evidence" value="ECO:0007669"/>
    <property type="project" value="TreeGrafter"/>
</dbReference>
<dbReference type="OrthoDB" id="260807at2759"/>
<dbReference type="OMA" id="AWKTGNA"/>
<evidence type="ECO:0000256" key="6">
    <source>
        <dbReference type="ARBA" id="ARBA00023136"/>
    </source>
</evidence>
<dbReference type="Pfam" id="PF01384">
    <property type="entry name" value="PHO4"/>
    <property type="match status" value="1"/>
</dbReference>
<sequence>MAWGIGANDVANAFATSVGAGSLSLKWACVIAAVMEFLGAFLMGGSVTDTVRKKIIDTDVFDPVSDEGAANGPELLMTGFLVALLASTTWLIIATYLSLPVSTTHSVIGSLIGVGLAFRGGSAVVWISEGSGFSKLKGVVGVVLSWVISPVLSAVFAIIMFLLVRTLVLRRPEPFKAGLMFMPLFYGFTIAVTIFFIIYKGDKRFSLSKKLSVGVAIGIAIGGGAVIAILSWFLIVPLAKKNVDEDVVRMHGNVEVFDLKTERLFSWIQVFTAAFDAFAHGANDVANAIAPFSSIYQLYRNNGQISKQPVPLWILALGGVGIVAGLAMWGYRIIIAIGVKLTKLTPARGFSIEIGAAITVIIASRIGLPVSTTHCQVGATMGVGLIEFKKSTVNWKQFLFICIGWVFTVIFTGFLSAGLFATLTYSPSNFRVPQGDLNYCPGNRLFQFNEESNEFQGIGCSGF</sequence>
<dbReference type="GO" id="GO:0005315">
    <property type="term" value="F:phosphate transmembrane transporter activity"/>
    <property type="evidence" value="ECO:0007669"/>
    <property type="project" value="InterPro"/>
</dbReference>
<evidence type="ECO:0000256" key="4">
    <source>
        <dbReference type="ARBA" id="ARBA00022692"/>
    </source>
</evidence>
<comment type="similarity">
    <text evidence="7">Belongs to the inorganic phosphate transporter (PiT) (TC 2.A.20) family.</text>
</comment>
<evidence type="ECO:0000256" key="2">
    <source>
        <dbReference type="ARBA" id="ARBA00022448"/>
    </source>
</evidence>
<dbReference type="PANTHER" id="PTHR11101:SF80">
    <property type="entry name" value="PHOSPHATE TRANSPORTER"/>
    <property type="match status" value="1"/>
</dbReference>
<comment type="function">
    <text evidence="7">Sodium-phosphate symporter.</text>
</comment>
<keyword evidence="4 7" id="KW-0812">Transmembrane</keyword>
<feature type="transmembrane region" description="Helical" evidence="7">
    <location>
        <begin position="310"/>
        <end position="331"/>
    </location>
</feature>
<dbReference type="Gramene" id="CDF34368">
    <property type="protein sequence ID" value="CDF34368"/>
    <property type="gene ID" value="CHC_T00002992001"/>
</dbReference>
<feature type="transmembrane region" description="Helical" evidence="7">
    <location>
        <begin position="175"/>
        <end position="199"/>
    </location>
</feature>
<dbReference type="AlphaFoldDB" id="R7Q988"/>
<organism evidence="8 9">
    <name type="scientific">Chondrus crispus</name>
    <name type="common">Carrageen Irish moss</name>
    <name type="synonym">Polymorpha crispa</name>
    <dbReference type="NCBI Taxonomy" id="2769"/>
    <lineage>
        <taxon>Eukaryota</taxon>
        <taxon>Rhodophyta</taxon>
        <taxon>Florideophyceae</taxon>
        <taxon>Rhodymeniophycidae</taxon>
        <taxon>Gigartinales</taxon>
        <taxon>Gigartinaceae</taxon>
        <taxon>Chondrus</taxon>
    </lineage>
</organism>
<evidence type="ECO:0000256" key="1">
    <source>
        <dbReference type="ARBA" id="ARBA00004141"/>
    </source>
</evidence>
<dbReference type="PhylomeDB" id="R7Q988"/>
<comment type="subcellular location">
    <subcellularLocation>
        <location evidence="1 7">Membrane</location>
        <topology evidence="1 7">Multi-pass membrane protein</topology>
    </subcellularLocation>
</comment>
<dbReference type="RefSeq" id="XP_005714187.1">
    <property type="nucleotide sequence ID" value="XM_005714130.1"/>
</dbReference>
<evidence type="ECO:0000256" key="7">
    <source>
        <dbReference type="RuleBase" id="RU363058"/>
    </source>
</evidence>
<evidence type="ECO:0000256" key="3">
    <source>
        <dbReference type="ARBA" id="ARBA00022592"/>
    </source>
</evidence>
<evidence type="ECO:0000256" key="5">
    <source>
        <dbReference type="ARBA" id="ARBA00022989"/>
    </source>
</evidence>
<keyword evidence="9" id="KW-1185">Reference proteome</keyword>
<dbReference type="GeneID" id="17321913"/>
<feature type="transmembrane region" description="Helical" evidence="7">
    <location>
        <begin position="75"/>
        <end position="99"/>
    </location>
</feature>
<feature type="transmembrane region" description="Helical" evidence="7">
    <location>
        <begin position="105"/>
        <end position="127"/>
    </location>
</feature>
<feature type="transmembrane region" description="Helical" evidence="7">
    <location>
        <begin position="211"/>
        <end position="235"/>
    </location>
</feature>
<feature type="transmembrane region" description="Helical" evidence="7">
    <location>
        <begin position="139"/>
        <end position="163"/>
    </location>
</feature>
<name>R7Q988_CHOCR</name>